<evidence type="ECO:0000313" key="3">
    <source>
        <dbReference type="Proteomes" id="UP001054902"/>
    </source>
</evidence>
<dbReference type="AlphaFoldDB" id="A0AAD3CXE5"/>
<protein>
    <submittedName>
        <fullName evidence="2">Uncharacterized protein</fullName>
    </submittedName>
</protein>
<feature type="region of interest" description="Disordered" evidence="1">
    <location>
        <begin position="190"/>
        <end position="216"/>
    </location>
</feature>
<gene>
    <name evidence="2" type="ORF">CTEN210_10264</name>
</gene>
<dbReference type="Proteomes" id="UP001054902">
    <property type="component" value="Unassembled WGS sequence"/>
</dbReference>
<keyword evidence="3" id="KW-1185">Reference proteome</keyword>
<proteinExistence type="predicted"/>
<reference evidence="2 3" key="1">
    <citation type="journal article" date="2021" name="Sci. Rep.">
        <title>The genome of the diatom Chaetoceros tenuissimus carries an ancient integrated fragment of an extant virus.</title>
        <authorList>
            <person name="Hongo Y."/>
            <person name="Kimura K."/>
            <person name="Takaki Y."/>
            <person name="Yoshida Y."/>
            <person name="Baba S."/>
            <person name="Kobayashi G."/>
            <person name="Nagasaki K."/>
            <person name="Hano T."/>
            <person name="Tomaru Y."/>
        </authorList>
    </citation>
    <scope>NUCLEOTIDE SEQUENCE [LARGE SCALE GENOMIC DNA]</scope>
    <source>
        <strain evidence="2 3">NIES-3715</strain>
    </source>
</reference>
<evidence type="ECO:0000313" key="2">
    <source>
        <dbReference type="EMBL" id="GFH53788.1"/>
    </source>
</evidence>
<accession>A0AAD3CXE5</accession>
<evidence type="ECO:0000256" key="1">
    <source>
        <dbReference type="SAM" id="MobiDB-lite"/>
    </source>
</evidence>
<sequence length="255" mass="29199">MSLIEIPAEQCLDLPFHKPCPVYIYERTSIDSSNKNFTTTIAGKGYIEDAFFRMKQDRTSCEVVYKVKPIHQISMQIVESSLIRYMTGCKVIVSNQAFQKDPILYSKLSQQSETLTGYILGTCEIPKDDSRYSEEDTFWYSVKIFDSILHEVSPKFLSYQSAFGKSVQDETQQEKVPMATIQTSVQESELESMATRTSVSYSNHDRNEAHEKPSLKPEIVSMHEVTNDNYYHDLFDDVKKGTVFSFALIGHISFV</sequence>
<feature type="compositionally biased region" description="Basic and acidic residues" evidence="1">
    <location>
        <begin position="203"/>
        <end position="215"/>
    </location>
</feature>
<name>A0AAD3CXE5_9STRA</name>
<organism evidence="2 3">
    <name type="scientific">Chaetoceros tenuissimus</name>
    <dbReference type="NCBI Taxonomy" id="426638"/>
    <lineage>
        <taxon>Eukaryota</taxon>
        <taxon>Sar</taxon>
        <taxon>Stramenopiles</taxon>
        <taxon>Ochrophyta</taxon>
        <taxon>Bacillariophyta</taxon>
        <taxon>Coscinodiscophyceae</taxon>
        <taxon>Chaetocerotophycidae</taxon>
        <taxon>Chaetocerotales</taxon>
        <taxon>Chaetocerotaceae</taxon>
        <taxon>Chaetoceros</taxon>
    </lineage>
</organism>
<comment type="caution">
    <text evidence="2">The sequence shown here is derived from an EMBL/GenBank/DDBJ whole genome shotgun (WGS) entry which is preliminary data.</text>
</comment>
<dbReference type="EMBL" id="BLLK01000047">
    <property type="protein sequence ID" value="GFH53788.1"/>
    <property type="molecule type" value="Genomic_DNA"/>
</dbReference>